<reference evidence="10" key="1">
    <citation type="journal article" date="2019" name="Int. J. Syst. Evol. Microbiol.">
        <title>The Global Catalogue of Microorganisms (GCM) 10K type strain sequencing project: providing services to taxonomists for standard genome sequencing and annotation.</title>
        <authorList>
            <consortium name="The Broad Institute Genomics Platform"/>
            <consortium name="The Broad Institute Genome Sequencing Center for Infectious Disease"/>
            <person name="Wu L."/>
            <person name="Ma J."/>
        </authorList>
    </citation>
    <scope>NUCLEOTIDE SEQUENCE [LARGE SCALE GENOMIC DNA]</scope>
    <source>
        <strain evidence="10">CCUG 59129</strain>
    </source>
</reference>
<feature type="transmembrane region" description="Helical" evidence="7">
    <location>
        <begin position="237"/>
        <end position="258"/>
    </location>
</feature>
<evidence type="ECO:0000256" key="1">
    <source>
        <dbReference type="ARBA" id="ARBA00004651"/>
    </source>
</evidence>
<dbReference type="EMBL" id="JBHTJZ010000004">
    <property type="protein sequence ID" value="MFD0957951.1"/>
    <property type="molecule type" value="Genomic_DNA"/>
</dbReference>
<comment type="similarity">
    <text evidence="7">Belongs to the binding-protein-dependent transport system permease family.</text>
</comment>
<feature type="transmembrane region" description="Helical" evidence="7">
    <location>
        <begin position="81"/>
        <end position="101"/>
    </location>
</feature>
<dbReference type="CDD" id="cd06261">
    <property type="entry name" value="TM_PBP2"/>
    <property type="match status" value="1"/>
</dbReference>
<dbReference type="InterPro" id="IPR050809">
    <property type="entry name" value="UgpAE/MalFG_permease"/>
</dbReference>
<evidence type="ECO:0000256" key="4">
    <source>
        <dbReference type="ARBA" id="ARBA00022692"/>
    </source>
</evidence>
<evidence type="ECO:0000256" key="2">
    <source>
        <dbReference type="ARBA" id="ARBA00022448"/>
    </source>
</evidence>
<evidence type="ECO:0000313" key="9">
    <source>
        <dbReference type="EMBL" id="MFD0957951.1"/>
    </source>
</evidence>
<feature type="transmembrane region" description="Helical" evidence="7">
    <location>
        <begin position="180"/>
        <end position="199"/>
    </location>
</feature>
<evidence type="ECO:0000313" key="10">
    <source>
        <dbReference type="Proteomes" id="UP001596989"/>
    </source>
</evidence>
<dbReference type="PANTHER" id="PTHR43227">
    <property type="entry name" value="BLL4140 PROTEIN"/>
    <property type="match status" value="1"/>
</dbReference>
<evidence type="ECO:0000256" key="3">
    <source>
        <dbReference type="ARBA" id="ARBA00022475"/>
    </source>
</evidence>
<dbReference type="InterPro" id="IPR035906">
    <property type="entry name" value="MetI-like_sf"/>
</dbReference>
<keyword evidence="4 7" id="KW-0812">Transmembrane</keyword>
<keyword evidence="5 7" id="KW-1133">Transmembrane helix</keyword>
<sequence>MIGAVIAFKDFSISKGIFASEWVGLKHFMRFFESYDFNRLLFNTLSVSFYTLIASFPFPIMLAIGLNYVRNHRFKKTVQMVTYAPYFISVVVLVGLLFQFLDPRTGAINLVLSWFGVDSINFMADASLFQSIYVWSHVWQNVGFACIIYLATLAGIDPALHEAAVIDGASKMQRIWHIDIPGILPIAVILLILNTGQVLETGFEKILLMQNALNLRTSEVIDTYVYKVGLISQAMNFSYATAIGLFKAVVGFALLIIVNTAAKKMKQESLW</sequence>
<keyword evidence="10" id="KW-1185">Reference proteome</keyword>
<evidence type="ECO:0000256" key="7">
    <source>
        <dbReference type="RuleBase" id="RU363032"/>
    </source>
</evidence>
<comment type="subcellular location">
    <subcellularLocation>
        <location evidence="1 7">Cell membrane</location>
        <topology evidence="1 7">Multi-pass membrane protein</topology>
    </subcellularLocation>
</comment>
<dbReference type="InterPro" id="IPR000515">
    <property type="entry name" value="MetI-like"/>
</dbReference>
<dbReference type="Proteomes" id="UP001596989">
    <property type="component" value="Unassembled WGS sequence"/>
</dbReference>
<name>A0ABW3HKC8_9BACL</name>
<comment type="caution">
    <text evidence="9">The sequence shown here is derived from an EMBL/GenBank/DDBJ whole genome shotgun (WGS) entry which is preliminary data.</text>
</comment>
<evidence type="ECO:0000256" key="6">
    <source>
        <dbReference type="ARBA" id="ARBA00023136"/>
    </source>
</evidence>
<feature type="domain" description="ABC transmembrane type-1" evidence="8">
    <location>
        <begin position="41"/>
        <end position="258"/>
    </location>
</feature>
<evidence type="ECO:0000256" key="5">
    <source>
        <dbReference type="ARBA" id="ARBA00022989"/>
    </source>
</evidence>
<dbReference type="PANTHER" id="PTHR43227:SF11">
    <property type="entry name" value="BLL4140 PROTEIN"/>
    <property type="match status" value="1"/>
</dbReference>
<evidence type="ECO:0000259" key="8">
    <source>
        <dbReference type="PROSITE" id="PS50928"/>
    </source>
</evidence>
<dbReference type="Pfam" id="PF00528">
    <property type="entry name" value="BPD_transp_1"/>
    <property type="match status" value="1"/>
</dbReference>
<dbReference type="Gene3D" id="1.10.3720.10">
    <property type="entry name" value="MetI-like"/>
    <property type="match status" value="1"/>
</dbReference>
<dbReference type="PROSITE" id="PS50928">
    <property type="entry name" value="ABC_TM1"/>
    <property type="match status" value="1"/>
</dbReference>
<dbReference type="RefSeq" id="WP_377561576.1">
    <property type="nucleotide sequence ID" value="NZ_JBHTJZ010000004.1"/>
</dbReference>
<keyword evidence="3" id="KW-1003">Cell membrane</keyword>
<gene>
    <name evidence="9" type="ORF">ACFQ2I_00955</name>
</gene>
<feature type="transmembrane region" description="Helical" evidence="7">
    <location>
        <begin position="138"/>
        <end position="160"/>
    </location>
</feature>
<organism evidence="9 10">
    <name type="scientific">Paenibacillus chungangensis</name>
    <dbReference type="NCBI Taxonomy" id="696535"/>
    <lineage>
        <taxon>Bacteria</taxon>
        <taxon>Bacillati</taxon>
        <taxon>Bacillota</taxon>
        <taxon>Bacilli</taxon>
        <taxon>Bacillales</taxon>
        <taxon>Paenibacillaceae</taxon>
        <taxon>Paenibacillus</taxon>
    </lineage>
</organism>
<keyword evidence="2 7" id="KW-0813">Transport</keyword>
<accession>A0ABW3HKC8</accession>
<dbReference type="SUPFAM" id="SSF161098">
    <property type="entry name" value="MetI-like"/>
    <property type="match status" value="1"/>
</dbReference>
<proteinExistence type="inferred from homology"/>
<feature type="transmembrane region" description="Helical" evidence="7">
    <location>
        <begin position="47"/>
        <end position="69"/>
    </location>
</feature>
<protein>
    <submittedName>
        <fullName evidence="9">ABC transporter permease</fullName>
    </submittedName>
</protein>
<keyword evidence="6 7" id="KW-0472">Membrane</keyword>